<protein>
    <recommendedName>
        <fullName evidence="4">Arylsulfotransferase</fullName>
    </recommendedName>
</protein>
<dbReference type="AlphaFoldDB" id="A0AAJ0FXH1"/>
<keyword evidence="1" id="KW-0812">Transmembrane</keyword>
<evidence type="ECO:0000313" key="3">
    <source>
        <dbReference type="Proteomes" id="UP001251528"/>
    </source>
</evidence>
<feature type="transmembrane region" description="Helical" evidence="1">
    <location>
        <begin position="412"/>
        <end position="431"/>
    </location>
</feature>
<accession>A0AAJ0FXH1</accession>
<dbReference type="Proteomes" id="UP001251528">
    <property type="component" value="Unassembled WGS sequence"/>
</dbReference>
<keyword evidence="1" id="KW-1133">Transmembrane helix</keyword>
<dbReference type="PANTHER" id="PTHR35340">
    <property type="entry name" value="PQQ ENZYME REPEAT PROTEIN-RELATED"/>
    <property type="match status" value="1"/>
</dbReference>
<reference evidence="2" key="1">
    <citation type="submission" date="2023-06" db="EMBL/GenBank/DDBJ databases">
        <title>Conoideocrella luteorostrata (Hypocreales: Clavicipitaceae), a potential biocontrol fungus for elongate hemlock scale in United States Christmas tree production areas.</title>
        <authorList>
            <person name="Barrett H."/>
            <person name="Lovett B."/>
            <person name="Macias A.M."/>
            <person name="Stajich J.E."/>
            <person name="Kasson M.T."/>
        </authorList>
    </citation>
    <scope>NUCLEOTIDE SEQUENCE</scope>
    <source>
        <strain evidence="2">ARSEF 14590</strain>
    </source>
</reference>
<dbReference type="EMBL" id="JASWJB010000015">
    <property type="protein sequence ID" value="KAK2612507.1"/>
    <property type="molecule type" value="Genomic_DNA"/>
</dbReference>
<keyword evidence="1" id="KW-0472">Membrane</keyword>
<evidence type="ECO:0008006" key="4">
    <source>
        <dbReference type="Google" id="ProtNLM"/>
    </source>
</evidence>
<organism evidence="2 3">
    <name type="scientific">Conoideocrella luteorostrata</name>
    <dbReference type="NCBI Taxonomy" id="1105319"/>
    <lineage>
        <taxon>Eukaryota</taxon>
        <taxon>Fungi</taxon>
        <taxon>Dikarya</taxon>
        <taxon>Ascomycota</taxon>
        <taxon>Pezizomycotina</taxon>
        <taxon>Sordariomycetes</taxon>
        <taxon>Hypocreomycetidae</taxon>
        <taxon>Hypocreales</taxon>
        <taxon>Clavicipitaceae</taxon>
        <taxon>Conoideocrella</taxon>
    </lineage>
</organism>
<gene>
    <name evidence="2" type="ORF">QQS21_001445</name>
</gene>
<keyword evidence="3" id="KW-1185">Reference proteome</keyword>
<evidence type="ECO:0000256" key="1">
    <source>
        <dbReference type="SAM" id="Phobius"/>
    </source>
</evidence>
<comment type="caution">
    <text evidence="2">The sequence shown here is derived from an EMBL/GenBank/DDBJ whole genome shotgun (WGS) entry which is preliminary data.</text>
</comment>
<dbReference type="PANTHER" id="PTHR35340:SF5">
    <property type="entry name" value="ASST-DOMAIN-CONTAINING PROTEIN"/>
    <property type="match status" value="1"/>
</dbReference>
<evidence type="ECO:0000313" key="2">
    <source>
        <dbReference type="EMBL" id="KAK2612507.1"/>
    </source>
</evidence>
<proteinExistence type="predicted"/>
<sequence length="453" mass="50765">MVLDSDGHLVWMPSQSEFRHARDFQVQNLRGENYITFLSGKGAGGYGDAYTMLDSSYKVHKLVKPVGNFTGRLSGFRLTHAGTALITISQVLIYEPIDANVPKFETIFQEIDLDYGELLFEWRASRHNIAPSSDPIPIQNVDKDVEGNFLVSTERSIICLSGIEGHVLWRLGGDGNEFQALSKGATSLSPGHHATWHNSTTLLITNGHSDGSRDLSQKRYSPIMLVKLDVLKRTATVIKDFRFPHQSSTSTETIQFLNTTILTHKEETSIVMEYADKELLCEMHLAAARLPSSWTPSYRVAKHKWSGHPDTLPQVAVRPLENAVYVSWNGATDIDSWIFQSGPEQNGNVFIDHIRVRKTGFETRIELPRRTENYIRLVALDRNGKLASISAAVSKHVKIGGNFIDTKFEPRIWVALAVVAILAACLGRDAYRPIIRRAKPRHSSLVKHVDRSL</sequence>
<name>A0AAJ0FXH1_9HYPO</name>
<dbReference type="InterPro" id="IPR053143">
    <property type="entry name" value="Arylsulfate_ST"/>
</dbReference>